<keyword evidence="1" id="KW-1185">Reference proteome</keyword>
<proteinExistence type="predicted"/>
<reference evidence="2" key="1">
    <citation type="submission" date="2016-11" db="UniProtKB">
        <authorList>
            <consortium name="WormBaseParasite"/>
        </authorList>
    </citation>
    <scope>IDENTIFICATION</scope>
</reference>
<evidence type="ECO:0000313" key="2">
    <source>
        <dbReference type="WBParaSite" id="L893_g1783.t1"/>
    </source>
</evidence>
<dbReference type="Proteomes" id="UP000095287">
    <property type="component" value="Unplaced"/>
</dbReference>
<name>A0A1I7YMH8_9BILA</name>
<dbReference type="WBParaSite" id="L893_g1783.t1">
    <property type="protein sequence ID" value="L893_g1783.t1"/>
    <property type="gene ID" value="L893_g1783"/>
</dbReference>
<organism evidence="1 2">
    <name type="scientific">Steinernema glaseri</name>
    <dbReference type="NCBI Taxonomy" id="37863"/>
    <lineage>
        <taxon>Eukaryota</taxon>
        <taxon>Metazoa</taxon>
        <taxon>Ecdysozoa</taxon>
        <taxon>Nematoda</taxon>
        <taxon>Chromadorea</taxon>
        <taxon>Rhabditida</taxon>
        <taxon>Tylenchina</taxon>
        <taxon>Panagrolaimomorpha</taxon>
        <taxon>Strongyloidoidea</taxon>
        <taxon>Steinernematidae</taxon>
        <taxon>Steinernema</taxon>
    </lineage>
</organism>
<evidence type="ECO:0000313" key="1">
    <source>
        <dbReference type="Proteomes" id="UP000095287"/>
    </source>
</evidence>
<protein>
    <submittedName>
        <fullName evidence="2">Transmembrane protein</fullName>
    </submittedName>
</protein>
<accession>A0A1I7YMH8</accession>
<sequence>MSAHRKCSRNADILRCQYQGKHAFGFDPGGKFKLYGLEVNGGRGGLVELDLSLVWISASVFLAIPFLRFLTNLSVTFGGHICIAGRYSCERVGQNVRWSTFQECLWLQSGLVFIMMLPT</sequence>
<dbReference type="AlphaFoldDB" id="A0A1I7YMH8"/>